<keyword evidence="1" id="KW-0732">Signal</keyword>
<dbReference type="Pfam" id="PF07676">
    <property type="entry name" value="PD40"/>
    <property type="match status" value="1"/>
</dbReference>
<dbReference type="PANTHER" id="PTHR43135">
    <property type="entry name" value="ALPHA-D-RIBOSE 1-METHYLPHOSPHONATE 5-TRIPHOSPHATE DIPHOSPHATASE"/>
    <property type="match status" value="1"/>
</dbReference>
<dbReference type="InterPro" id="IPR032466">
    <property type="entry name" value="Metal_Hydrolase"/>
</dbReference>
<dbReference type="SUPFAM" id="SSF82171">
    <property type="entry name" value="DPP6 N-terminal domain-like"/>
    <property type="match status" value="1"/>
</dbReference>
<dbReference type="SUPFAM" id="SSF51338">
    <property type="entry name" value="Composite domain of metallo-dependent hydrolases"/>
    <property type="match status" value="1"/>
</dbReference>
<dbReference type="Proteomes" id="UP000566813">
    <property type="component" value="Unassembled WGS sequence"/>
</dbReference>
<keyword evidence="4" id="KW-1185">Reference proteome</keyword>
<dbReference type="EMBL" id="JACLAW010000005">
    <property type="protein sequence ID" value="MBC2665534.1"/>
    <property type="molecule type" value="Genomic_DNA"/>
</dbReference>
<dbReference type="GO" id="GO:0016810">
    <property type="term" value="F:hydrolase activity, acting on carbon-nitrogen (but not peptide) bonds"/>
    <property type="evidence" value="ECO:0007669"/>
    <property type="project" value="InterPro"/>
</dbReference>
<dbReference type="InterPro" id="IPR051781">
    <property type="entry name" value="Metallo-dep_Hydrolase"/>
</dbReference>
<evidence type="ECO:0000313" key="3">
    <source>
        <dbReference type="EMBL" id="MBC2665534.1"/>
    </source>
</evidence>
<dbReference type="InterPro" id="IPR006680">
    <property type="entry name" value="Amidohydro-rel"/>
</dbReference>
<dbReference type="InterPro" id="IPR011059">
    <property type="entry name" value="Metal-dep_hydrolase_composite"/>
</dbReference>
<dbReference type="RefSeq" id="WP_185663785.1">
    <property type="nucleotide sequence ID" value="NZ_JACLAW010000005.1"/>
</dbReference>
<protein>
    <submittedName>
        <fullName evidence="3">PD40 domain-containing protein</fullName>
    </submittedName>
</protein>
<organism evidence="3 4">
    <name type="scientific">Novosphingobium flavum</name>
    <dbReference type="NCBI Taxonomy" id="1778672"/>
    <lineage>
        <taxon>Bacteria</taxon>
        <taxon>Pseudomonadati</taxon>
        <taxon>Pseudomonadota</taxon>
        <taxon>Alphaproteobacteria</taxon>
        <taxon>Sphingomonadales</taxon>
        <taxon>Sphingomonadaceae</taxon>
        <taxon>Novosphingobium</taxon>
    </lineage>
</organism>
<proteinExistence type="predicted"/>
<dbReference type="SUPFAM" id="SSF51556">
    <property type="entry name" value="Metallo-dependent hydrolases"/>
    <property type="match status" value="1"/>
</dbReference>
<dbReference type="Gene3D" id="3.40.50.10910">
    <property type="entry name" value="Amidohydrolase"/>
    <property type="match status" value="1"/>
</dbReference>
<dbReference type="Gene3D" id="3.30.110.90">
    <property type="entry name" value="Amidohydrolase"/>
    <property type="match status" value="1"/>
</dbReference>
<evidence type="ECO:0000256" key="1">
    <source>
        <dbReference type="SAM" id="SignalP"/>
    </source>
</evidence>
<feature type="domain" description="Amidohydrolase-related" evidence="2">
    <location>
        <begin position="983"/>
        <end position="1044"/>
    </location>
</feature>
<dbReference type="AlphaFoldDB" id="A0A7X1KLF5"/>
<dbReference type="InterPro" id="IPR011659">
    <property type="entry name" value="WD40"/>
</dbReference>
<evidence type="ECO:0000259" key="2">
    <source>
        <dbReference type="Pfam" id="PF01979"/>
    </source>
</evidence>
<gene>
    <name evidence="3" type="ORF">H7F51_08365</name>
</gene>
<reference evidence="3 4" key="1">
    <citation type="submission" date="2020-08" db="EMBL/GenBank/DDBJ databases">
        <title>The genome sequence of type strain Novosphingobium flavum NBRC 111647.</title>
        <authorList>
            <person name="Liu Y."/>
        </authorList>
    </citation>
    <scope>NUCLEOTIDE SEQUENCE [LARGE SCALE GENOMIC DNA]</scope>
    <source>
        <strain evidence="3 4">NBRC 111647</strain>
    </source>
</reference>
<dbReference type="Pfam" id="PF26549">
    <property type="entry name" value="Tricorn_N"/>
    <property type="match status" value="1"/>
</dbReference>
<dbReference type="Gene3D" id="2.120.10.30">
    <property type="entry name" value="TolB, C-terminal domain"/>
    <property type="match status" value="3"/>
</dbReference>
<comment type="caution">
    <text evidence="3">The sequence shown here is derived from an EMBL/GenBank/DDBJ whole genome shotgun (WGS) entry which is preliminary data.</text>
</comment>
<dbReference type="InterPro" id="IPR011042">
    <property type="entry name" value="6-blade_b-propeller_TolB-like"/>
</dbReference>
<feature type="signal peptide" evidence="1">
    <location>
        <begin position="1"/>
        <end position="22"/>
    </location>
</feature>
<dbReference type="Gene3D" id="2.30.40.10">
    <property type="entry name" value="Urease, subunit C, domain 1"/>
    <property type="match status" value="1"/>
</dbReference>
<evidence type="ECO:0000313" key="4">
    <source>
        <dbReference type="Proteomes" id="UP000566813"/>
    </source>
</evidence>
<feature type="chain" id="PRO_5030994348" evidence="1">
    <location>
        <begin position="23"/>
        <end position="1085"/>
    </location>
</feature>
<dbReference type="PANTHER" id="PTHR43135:SF3">
    <property type="entry name" value="ALPHA-D-RIBOSE 1-METHYLPHOSPHONATE 5-TRIPHOSPHATE DIPHOSPHATASE"/>
    <property type="match status" value="1"/>
</dbReference>
<dbReference type="Pfam" id="PF01979">
    <property type="entry name" value="Amidohydro_1"/>
    <property type="match status" value="1"/>
</dbReference>
<accession>A0A7X1KLF5</accession>
<sequence>MSAKLHPALAAFALLAGVGAQAAPAARSDRADLPLQPARELAIDARSGTWMSLDLSPDGKTILFDMLGDLYVMPATGGEARQLTRGLAFDSQPTWSPDGRSIAFVSDRSGADNLWVMKADGSGARRITALDDESVLASPAWSADGKALFVSRYYADRNNYELLSVGLGGAISMIAPIRKEASAARGQWQSNLGAAPSADGRYVYFARAVGGLDYDEVNTWNIVRRDLASGAEATVIGDTSERGHDKLTAFRPVLSPDGRYLAYGTRRETTTQLRLRDLATGADRRIAAADPDQLEASMWLDILPRYDFTADGTALIVSHGGGFERIDTASGAVTRLPFHAAMKVAVGPSTRQDIREGSGPVRAHYVQAPIASPDGTRIAFSALGRLYVQAAAPGSQPKQVPTGEDPAFQPGWSPDGKTLAFVTWSEGQGGMAWTVPADGSAPPRKAADLAAYYSYPTFTPDGSALIAVRSPMAARRSATFDFGQLRVADLVSLPLAGGAARIVHTGNIGGRPHFAARADEAYLLSGEGLVAVNLASGAARTVARAEGPAYYFMEGDSPADDLRISPDGKWLIALKNEQLYLAPVPADGALLDLAGNTTVRRLTAIGANFAEWRRDGSIDWSVGSHLRHLTLARALSAAPRMAEGAADTVTMAVEAPRDLPSGSLLLRGARVLTMAGGDRVIEDADLLVTGDRIAAVGPRGSFPIPAGTALRDLAGETIVPGFIDEHDHIAEIRRNVLSLEDWGLRARLAYGVTTSFDPSTLSTDMIAYQDLIDAGQVLGPRLRSTEQAIFSYNRFDSLDAVRAVLHRYRDDYGLANIKEYRTGNRRVRQWMAMAARELGLQPTTEGALSLKLDLTQILDGYAGNEHALPAAPLGEDVIGLMKAMRTSYATTMMITHRGPEGADWFAVHDNASELPRIRQFWPVAAIRQKLARRPGRPLADYGFGVIAAGAARLQREGGLVGMGAHGEVPGIGFHWEMQAHVIGGMTPLEVLHAATAGSAETIGRLHDLGTIEPGKLADLVVFEQDPRENIRNTLGIDLVMRGGHLYRGATLDSVWPVERKLPPPWFAAGDEAEQWLPVPEQPPAH</sequence>
<dbReference type="Gene3D" id="1.20.58.520">
    <property type="entry name" value="Amidohydrolase"/>
    <property type="match status" value="1"/>
</dbReference>
<name>A0A7X1KLF5_9SPHN</name>
<dbReference type="SUPFAM" id="SSF69304">
    <property type="entry name" value="Tricorn protease N-terminal domain"/>
    <property type="match status" value="1"/>
</dbReference>